<keyword evidence="1" id="KW-0472">Membrane</keyword>
<reference evidence="2 3" key="1">
    <citation type="journal article" date="2019" name="Genome Biol. Evol.">
        <title>Insights into the evolution of the New World diploid cottons (Gossypium, subgenus Houzingenia) based on genome sequencing.</title>
        <authorList>
            <person name="Grover C.E."/>
            <person name="Arick M.A. 2nd"/>
            <person name="Thrash A."/>
            <person name="Conover J.L."/>
            <person name="Sanders W.S."/>
            <person name="Peterson D.G."/>
            <person name="Frelichowski J.E."/>
            <person name="Scheffler J.A."/>
            <person name="Scheffler B.E."/>
            <person name="Wendel J.F."/>
        </authorList>
    </citation>
    <scope>NUCLEOTIDE SEQUENCE [LARGE SCALE GENOMIC DNA]</scope>
    <source>
        <strain evidence="2">27</strain>
        <tissue evidence="2">Leaf</tissue>
    </source>
</reference>
<evidence type="ECO:0000313" key="2">
    <source>
        <dbReference type="EMBL" id="MBA0604298.1"/>
    </source>
</evidence>
<name>A0A7J8QS07_GOSDV</name>
<gene>
    <name evidence="2" type="ORF">Godav_016968</name>
</gene>
<sequence length="98" mass="11447">MCSTCELLMRRSVKWCYPTYVKYRGFLWYYIEVGLVHLLLLILANCEHCLVTDCITVGSAYSRPYVPNNLSYAGYEDNSNGGGYHRFRRAYTARQAHY</sequence>
<protein>
    <submittedName>
        <fullName evidence="2">Uncharacterized protein</fullName>
    </submittedName>
</protein>
<keyword evidence="1" id="KW-0812">Transmembrane</keyword>
<evidence type="ECO:0000313" key="3">
    <source>
        <dbReference type="Proteomes" id="UP000593561"/>
    </source>
</evidence>
<dbReference type="Proteomes" id="UP000593561">
    <property type="component" value="Unassembled WGS sequence"/>
</dbReference>
<evidence type="ECO:0000256" key="1">
    <source>
        <dbReference type="SAM" id="Phobius"/>
    </source>
</evidence>
<dbReference type="EMBL" id="JABFAC010000001">
    <property type="protein sequence ID" value="MBA0604298.1"/>
    <property type="molecule type" value="Genomic_DNA"/>
</dbReference>
<organism evidence="2 3">
    <name type="scientific">Gossypium davidsonii</name>
    <name type="common">Davidson's cotton</name>
    <name type="synonym">Gossypium klotzschianum subsp. davidsonii</name>
    <dbReference type="NCBI Taxonomy" id="34287"/>
    <lineage>
        <taxon>Eukaryota</taxon>
        <taxon>Viridiplantae</taxon>
        <taxon>Streptophyta</taxon>
        <taxon>Embryophyta</taxon>
        <taxon>Tracheophyta</taxon>
        <taxon>Spermatophyta</taxon>
        <taxon>Magnoliopsida</taxon>
        <taxon>eudicotyledons</taxon>
        <taxon>Gunneridae</taxon>
        <taxon>Pentapetalae</taxon>
        <taxon>rosids</taxon>
        <taxon>malvids</taxon>
        <taxon>Malvales</taxon>
        <taxon>Malvaceae</taxon>
        <taxon>Malvoideae</taxon>
        <taxon>Gossypium</taxon>
    </lineage>
</organism>
<keyword evidence="1" id="KW-1133">Transmembrane helix</keyword>
<proteinExistence type="predicted"/>
<accession>A0A7J8QS07</accession>
<comment type="caution">
    <text evidence="2">The sequence shown here is derived from an EMBL/GenBank/DDBJ whole genome shotgun (WGS) entry which is preliminary data.</text>
</comment>
<feature type="transmembrane region" description="Helical" evidence="1">
    <location>
        <begin position="27"/>
        <end position="44"/>
    </location>
</feature>
<keyword evidence="3" id="KW-1185">Reference proteome</keyword>
<dbReference type="AlphaFoldDB" id="A0A7J8QS07"/>